<dbReference type="EMBL" id="JAPDRP010000012">
    <property type="protein sequence ID" value="KAJ9642974.1"/>
    <property type="molecule type" value="Genomic_DNA"/>
</dbReference>
<proteinExistence type="predicted"/>
<organism evidence="1 2">
    <name type="scientific">Coniosporium tulheliwenetii</name>
    <dbReference type="NCBI Taxonomy" id="3383036"/>
    <lineage>
        <taxon>Eukaryota</taxon>
        <taxon>Fungi</taxon>
        <taxon>Dikarya</taxon>
        <taxon>Ascomycota</taxon>
        <taxon>Pezizomycotina</taxon>
        <taxon>Dothideomycetes</taxon>
        <taxon>Dothideomycetes incertae sedis</taxon>
        <taxon>Coniosporium</taxon>
    </lineage>
</organism>
<keyword evidence="2" id="KW-1185">Reference proteome</keyword>
<evidence type="ECO:0000313" key="2">
    <source>
        <dbReference type="Proteomes" id="UP001172680"/>
    </source>
</evidence>
<gene>
    <name evidence="1" type="primary">fcf2</name>
    <name evidence="1" type="ORF">H2199_004496</name>
</gene>
<dbReference type="Proteomes" id="UP001172680">
    <property type="component" value="Unassembled WGS sequence"/>
</dbReference>
<reference evidence="1" key="1">
    <citation type="submission" date="2022-10" db="EMBL/GenBank/DDBJ databases">
        <title>Culturing micro-colonial fungi from biological soil crusts in the Mojave desert and describing Neophaeococcomyces mojavensis, and introducing the new genera and species Taxawa tesnikishii.</title>
        <authorList>
            <person name="Kurbessoian T."/>
            <person name="Stajich J.E."/>
        </authorList>
    </citation>
    <scope>NUCLEOTIDE SEQUENCE</scope>
    <source>
        <strain evidence="1">JES_115</strain>
    </source>
</reference>
<name>A0ACC2Z6W2_9PEZI</name>
<sequence length="233" mass="26535">MALAAQEEPALQLDYGSSDEEDLSEEQIQELLNQAETRLRERAVSKSRPQKVATSLPKLNTGTLETPYVRVEKDIARVDGSRLLDPNLRALSNQVRKVEEPVRQKQKQAGEKKATAGPDWFGLPRLDPTPELKQDIKLIQMRSVLDPHRHYRKEGKAQMPEYAQVGTLIEGPTEFYSARIQKKDRKKTFVEEVLAAEAENGRFKRKYEEVQTAKTSGKKAYYKALKAKRSKKG</sequence>
<comment type="caution">
    <text evidence="1">The sequence shown here is derived from an EMBL/GenBank/DDBJ whole genome shotgun (WGS) entry which is preliminary data.</text>
</comment>
<protein>
    <submittedName>
        <fullName evidence="1">dTDP-fucopyranose mutase</fullName>
    </submittedName>
</protein>
<accession>A0ACC2Z6W2</accession>
<evidence type="ECO:0000313" key="1">
    <source>
        <dbReference type="EMBL" id="KAJ9642974.1"/>
    </source>
</evidence>